<dbReference type="InterPro" id="IPR018811">
    <property type="entry name" value="MRX11"/>
</dbReference>
<keyword evidence="2" id="KW-0472">Membrane</keyword>
<dbReference type="GO" id="GO:0004812">
    <property type="term" value="F:aminoacyl-tRNA ligase activity"/>
    <property type="evidence" value="ECO:0007669"/>
    <property type="project" value="UniProtKB-KW"/>
</dbReference>
<keyword evidence="4" id="KW-1185">Reference proteome</keyword>
<protein>
    <submittedName>
        <fullName evidence="3">Putative mitochondrial seryl-trna synthetase protein</fullName>
    </submittedName>
</protein>
<feature type="compositionally biased region" description="Basic and acidic residues" evidence="1">
    <location>
        <begin position="158"/>
        <end position="168"/>
    </location>
</feature>
<feature type="region of interest" description="Disordered" evidence="1">
    <location>
        <begin position="158"/>
        <end position="185"/>
    </location>
</feature>
<feature type="compositionally biased region" description="Low complexity" evidence="1">
    <location>
        <begin position="12"/>
        <end position="37"/>
    </location>
</feature>
<dbReference type="PANTHER" id="PTHR28002">
    <property type="entry name" value="MIOREX COMPLEX COMPONENT 11"/>
    <property type="match status" value="1"/>
</dbReference>
<name>M7SF55_EUTLA</name>
<dbReference type="Proteomes" id="UP000012174">
    <property type="component" value="Unassembled WGS sequence"/>
</dbReference>
<feature type="region of interest" description="Disordered" evidence="1">
    <location>
        <begin position="1"/>
        <end position="42"/>
    </location>
</feature>
<dbReference type="EMBL" id="KB707371">
    <property type="protein sequence ID" value="EMR62807.1"/>
    <property type="molecule type" value="Genomic_DNA"/>
</dbReference>
<dbReference type="PANTHER" id="PTHR28002:SF1">
    <property type="entry name" value="MIOREX COMPLEX COMPONENT 11"/>
    <property type="match status" value="1"/>
</dbReference>
<keyword evidence="3" id="KW-0436">Ligase</keyword>
<dbReference type="HOGENOM" id="CLU_071379_1_0_1"/>
<evidence type="ECO:0000313" key="3">
    <source>
        <dbReference type="EMBL" id="EMR62807.1"/>
    </source>
</evidence>
<dbReference type="Pfam" id="PF10306">
    <property type="entry name" value="FLILHELTA"/>
    <property type="match status" value="1"/>
</dbReference>
<dbReference type="eggNOG" id="ENOG502S09K">
    <property type="taxonomic scope" value="Eukaryota"/>
</dbReference>
<keyword evidence="2" id="KW-0812">Transmembrane</keyword>
<sequence>MRTTRTTKHFESTNSKPSPKPNNNSSSTSSASSASSSETAHRTRLSKILSSALRWTPRRLRPYGERLRSAPLSHVVAFLVLHEFTAIAPLLGLVALFKWAGWVPTAVVLGPWAEWAQEGLKKYGAYFRRKGWFGLREGDDVAGEEALEGRLDEEVVSMKRRERQREEETLGEEGEMNSSNSSSSKKAWRKVKEVVTLGNLESGYNTGIQIAAAYTITKVLFPVRIAFSIWATPWAARLLSTAWKSVRGKS</sequence>
<evidence type="ECO:0000256" key="2">
    <source>
        <dbReference type="SAM" id="Phobius"/>
    </source>
</evidence>
<dbReference type="GO" id="GO:0005739">
    <property type="term" value="C:mitochondrion"/>
    <property type="evidence" value="ECO:0007669"/>
    <property type="project" value="TreeGrafter"/>
</dbReference>
<reference evidence="4" key="1">
    <citation type="journal article" date="2013" name="Genome Announc.">
        <title>Draft genome sequence of the grapevine dieback fungus Eutypa lata UCR-EL1.</title>
        <authorList>
            <person name="Blanco-Ulate B."/>
            <person name="Rolshausen P.E."/>
            <person name="Cantu D."/>
        </authorList>
    </citation>
    <scope>NUCLEOTIDE SEQUENCE [LARGE SCALE GENOMIC DNA]</scope>
    <source>
        <strain evidence="4">UCR-EL1</strain>
    </source>
</reference>
<dbReference type="OMA" id="WVMGWMM"/>
<dbReference type="STRING" id="1287681.M7SF55"/>
<keyword evidence="2" id="KW-1133">Transmembrane helix</keyword>
<gene>
    <name evidence="3" type="ORF">UCREL1_10257</name>
</gene>
<keyword evidence="3" id="KW-0030">Aminoacyl-tRNA synthetase</keyword>
<accession>M7SF55</accession>
<evidence type="ECO:0000313" key="4">
    <source>
        <dbReference type="Proteomes" id="UP000012174"/>
    </source>
</evidence>
<proteinExistence type="predicted"/>
<dbReference type="KEGG" id="ela:UCREL1_10257"/>
<feature type="transmembrane region" description="Helical" evidence="2">
    <location>
        <begin position="75"/>
        <end position="97"/>
    </location>
</feature>
<dbReference type="OrthoDB" id="5580261at2759"/>
<evidence type="ECO:0000256" key="1">
    <source>
        <dbReference type="SAM" id="MobiDB-lite"/>
    </source>
</evidence>
<organism evidence="3 4">
    <name type="scientific">Eutypa lata (strain UCR-EL1)</name>
    <name type="common">Grapevine dieback disease fungus</name>
    <name type="synonym">Eutypa armeniacae</name>
    <dbReference type="NCBI Taxonomy" id="1287681"/>
    <lineage>
        <taxon>Eukaryota</taxon>
        <taxon>Fungi</taxon>
        <taxon>Dikarya</taxon>
        <taxon>Ascomycota</taxon>
        <taxon>Pezizomycotina</taxon>
        <taxon>Sordariomycetes</taxon>
        <taxon>Xylariomycetidae</taxon>
        <taxon>Xylariales</taxon>
        <taxon>Diatrypaceae</taxon>
        <taxon>Eutypa</taxon>
    </lineage>
</organism>
<dbReference type="AlphaFoldDB" id="M7SF55"/>